<feature type="transmembrane region" description="Helical" evidence="8">
    <location>
        <begin position="6"/>
        <end position="26"/>
    </location>
</feature>
<name>A0A0B5H7W8_THETB</name>
<dbReference type="EMBL" id="KP165389">
    <property type="protein sequence ID" value="AJF36635.1"/>
    <property type="molecule type" value="Genomic_DNA"/>
</dbReference>
<evidence type="ECO:0000256" key="7">
    <source>
        <dbReference type="ARBA" id="ARBA00023136"/>
    </source>
</evidence>
<keyword evidence="5" id="KW-0406">Ion transport</keyword>
<keyword evidence="2" id="KW-0813">Transport</keyword>
<evidence type="ECO:0000256" key="2">
    <source>
        <dbReference type="ARBA" id="ARBA00022448"/>
    </source>
</evidence>
<feature type="transmembrane region" description="Helical" evidence="8">
    <location>
        <begin position="38"/>
        <end position="56"/>
    </location>
</feature>
<proteinExistence type="predicted"/>
<evidence type="ECO:0000256" key="3">
    <source>
        <dbReference type="ARBA" id="ARBA00022547"/>
    </source>
</evidence>
<dbReference type="GO" id="GO:0016787">
    <property type="term" value="F:hydrolase activity"/>
    <property type="evidence" value="ECO:0007669"/>
    <property type="project" value="UniProtKB-KW"/>
</dbReference>
<accession>A0A0B5H7W8</accession>
<evidence type="ECO:0000256" key="6">
    <source>
        <dbReference type="ARBA" id="ARBA00023128"/>
    </source>
</evidence>
<feature type="transmembrane region" description="Helical" evidence="8">
    <location>
        <begin position="62"/>
        <end position="85"/>
    </location>
</feature>
<gene>
    <name evidence="9" type="primary">atp4</name>
</gene>
<evidence type="ECO:0000256" key="4">
    <source>
        <dbReference type="ARBA" id="ARBA00022781"/>
    </source>
</evidence>
<geneLocation type="mitochondrion" evidence="9"/>
<keyword evidence="9" id="KW-0378">Hydrolase</keyword>
<dbReference type="GO" id="GO:0045259">
    <property type="term" value="C:proton-transporting ATP synthase complex"/>
    <property type="evidence" value="ECO:0007669"/>
    <property type="project" value="UniProtKB-KW"/>
</dbReference>
<dbReference type="GO" id="GO:0015986">
    <property type="term" value="P:proton motive force-driven ATP synthesis"/>
    <property type="evidence" value="ECO:0007669"/>
    <property type="project" value="InterPro"/>
</dbReference>
<dbReference type="AlphaFoldDB" id="A0A0B5H7W8"/>
<dbReference type="GO" id="GO:0015078">
    <property type="term" value="F:proton transmembrane transporter activity"/>
    <property type="evidence" value="ECO:0007669"/>
    <property type="project" value="InterPro"/>
</dbReference>
<dbReference type="GO" id="GO:0031966">
    <property type="term" value="C:mitochondrial membrane"/>
    <property type="evidence" value="ECO:0007669"/>
    <property type="project" value="UniProtKB-SubCell"/>
</dbReference>
<dbReference type="InterPro" id="IPR008688">
    <property type="entry name" value="ATP_synth_Bsub_B/MI25"/>
</dbReference>
<evidence type="ECO:0000256" key="1">
    <source>
        <dbReference type="ARBA" id="ARBA00004325"/>
    </source>
</evidence>
<evidence type="ECO:0000256" key="8">
    <source>
        <dbReference type="SAM" id="Phobius"/>
    </source>
</evidence>
<keyword evidence="3" id="KW-0138">CF(0)</keyword>
<evidence type="ECO:0000256" key="5">
    <source>
        <dbReference type="ARBA" id="ARBA00023065"/>
    </source>
</evidence>
<dbReference type="GeneID" id="23454351"/>
<protein>
    <submittedName>
        <fullName evidence="9">ATP synthase F0 subunit b</fullName>
        <ecNumber evidence="9">3.6.3.14</ecNumber>
    </submittedName>
</protein>
<comment type="subcellular location">
    <subcellularLocation>
        <location evidence="1">Mitochondrion membrane</location>
    </subcellularLocation>
</comment>
<sequence length="196" mass="23436">MNKIINFIKVGLYLITFYASLAVDLFKELRQMSGMNQIAFVTTIFLIITLISKEIIVLNEEVLVVISFFSFIFFLQSKISDMIYLELVSRNEKIYREADLNLFYHQEIINIILDLYKTASYVQNKLKNEYVFFRHVFLKNLWPCKAIDYVNNNLKHIEKNFNIIYTEQKNIYQNIQVEQNVYNYELLKNLSKVYMG</sequence>
<dbReference type="RefSeq" id="YP_009121406.1">
    <property type="nucleotide sequence ID" value="NC_026452.1"/>
</dbReference>
<keyword evidence="4" id="KW-0375">Hydrogen ion transport</keyword>
<dbReference type="EC" id="3.6.3.14" evidence="9"/>
<dbReference type="Pfam" id="PF05405">
    <property type="entry name" value="Mt_ATP-synt_B"/>
    <property type="match status" value="1"/>
</dbReference>
<evidence type="ECO:0000313" key="9">
    <source>
        <dbReference type="EMBL" id="AJF36635.1"/>
    </source>
</evidence>
<keyword evidence="7 8" id="KW-0472">Membrane</keyword>
<reference evidence="9" key="1">
    <citation type="journal article" date="2014" name="Nucleic Acids Res.">
        <title>Widespread occurrence of organelle genome-encoded 5S rRNAs including permuted molecules.</title>
        <authorList>
            <person name="Valach M."/>
            <person name="Burger G."/>
            <person name="Gray M.W."/>
            <person name="Lang B.F."/>
        </authorList>
    </citation>
    <scope>NUCLEOTIDE SEQUENCE</scope>
    <source>
        <strain evidence="9">ATCC 50062</strain>
    </source>
</reference>
<keyword evidence="8" id="KW-1133">Transmembrane helix</keyword>
<organism evidence="9">
    <name type="scientific">Thecamonas trahens</name>
    <name type="common">Flagellate</name>
    <name type="synonym">Amastigomonas trahens</name>
    <dbReference type="NCBI Taxonomy" id="529818"/>
    <lineage>
        <taxon>Eukaryota</taxon>
        <taxon>Apusozoa</taxon>
        <taxon>Apusomonadida</taxon>
        <taxon>Apusomonadidae</taxon>
        <taxon>Thecamonas</taxon>
    </lineage>
</organism>
<keyword evidence="8" id="KW-0812">Transmembrane</keyword>
<keyword evidence="6 9" id="KW-0496">Mitochondrion</keyword>